<dbReference type="SUPFAM" id="SSF56601">
    <property type="entry name" value="beta-lactamase/transpeptidase-like"/>
    <property type="match status" value="1"/>
</dbReference>
<dbReference type="Pfam" id="PF00144">
    <property type="entry name" value="Beta-lactamase"/>
    <property type="match status" value="1"/>
</dbReference>
<dbReference type="Gene3D" id="3.40.710.10">
    <property type="entry name" value="DD-peptidase/beta-lactamase superfamily"/>
    <property type="match status" value="1"/>
</dbReference>
<dbReference type="EMBL" id="LAZR01028738">
    <property type="protein sequence ID" value="KKL61697.1"/>
    <property type="molecule type" value="Genomic_DNA"/>
</dbReference>
<organism evidence="2">
    <name type="scientific">marine sediment metagenome</name>
    <dbReference type="NCBI Taxonomy" id="412755"/>
    <lineage>
        <taxon>unclassified sequences</taxon>
        <taxon>metagenomes</taxon>
        <taxon>ecological metagenomes</taxon>
    </lineage>
</organism>
<dbReference type="AlphaFoldDB" id="A0A0F9GES8"/>
<feature type="domain" description="Beta-lactamase-related" evidence="1">
    <location>
        <begin position="29"/>
        <end position="365"/>
    </location>
</feature>
<comment type="caution">
    <text evidence="2">The sequence shown here is derived from an EMBL/GenBank/DDBJ whole genome shotgun (WGS) entry which is preliminary data.</text>
</comment>
<evidence type="ECO:0000313" key="2">
    <source>
        <dbReference type="EMBL" id="KKL61697.1"/>
    </source>
</evidence>
<dbReference type="PANTHER" id="PTHR43319:SF3">
    <property type="entry name" value="BETA-LACTAMASE-RELATED DOMAIN-CONTAINING PROTEIN"/>
    <property type="match status" value="1"/>
</dbReference>
<sequence>MNEKIEIKGSCEEKFSAVKKVFAENFELRGDVGACFAATLNGKFVIDIWGGYADEKLTKPWEKDTIVNVYSTTKVMTAICALMLVDQGLLDPDAPVAKYWPEFAQNGKEKLPVRYLFSHTSGLAGWEEKIKSEDLYDWEKVTSLLAAQKPWWEPGTKSGYQAITHGNLLGELVKRISGKSVGTYFREQVAEPLNADFHIGFGKEHDHRVADLVPYELPKPGDPGFLNPSDLPPFMMKVFSNPVLLTGITKTRAWRAAEIPAAGGHGNARSVARVASAIACGGEVDGTRLMSMETINKALEEQIYGPDLVIGVPIRFGLGFGLQSEEMTFLRPKTLWWAGAGGSFVGMDTKNKLSYSYVMNKMEMDITGDQRSIKLIETLYSCLEN</sequence>
<evidence type="ECO:0000259" key="1">
    <source>
        <dbReference type="Pfam" id="PF00144"/>
    </source>
</evidence>
<reference evidence="2" key="1">
    <citation type="journal article" date="2015" name="Nature">
        <title>Complex archaea that bridge the gap between prokaryotes and eukaryotes.</title>
        <authorList>
            <person name="Spang A."/>
            <person name="Saw J.H."/>
            <person name="Jorgensen S.L."/>
            <person name="Zaremba-Niedzwiedzka K."/>
            <person name="Martijn J."/>
            <person name="Lind A.E."/>
            <person name="van Eijk R."/>
            <person name="Schleper C."/>
            <person name="Guy L."/>
            <person name="Ettema T.J."/>
        </authorList>
    </citation>
    <scope>NUCLEOTIDE SEQUENCE</scope>
</reference>
<accession>A0A0F9GES8</accession>
<gene>
    <name evidence="2" type="ORF">LCGC14_2192710</name>
</gene>
<proteinExistence type="predicted"/>
<dbReference type="PANTHER" id="PTHR43319">
    <property type="entry name" value="BETA-LACTAMASE-RELATED"/>
    <property type="match status" value="1"/>
</dbReference>
<dbReference type="InterPro" id="IPR052907">
    <property type="entry name" value="Beta-lactamase/esterase"/>
</dbReference>
<name>A0A0F9GES8_9ZZZZ</name>
<dbReference type="InterPro" id="IPR012338">
    <property type="entry name" value="Beta-lactam/transpept-like"/>
</dbReference>
<dbReference type="InterPro" id="IPR001466">
    <property type="entry name" value="Beta-lactam-related"/>
</dbReference>
<protein>
    <recommendedName>
        <fullName evidence="1">Beta-lactamase-related domain-containing protein</fullName>
    </recommendedName>
</protein>